<dbReference type="InterPro" id="IPR018376">
    <property type="entry name" value="Enoyl-CoA_hyd/isom_CS"/>
</dbReference>
<keyword evidence="3" id="KW-0809">Transit peptide</keyword>
<dbReference type="InterPro" id="IPR014748">
    <property type="entry name" value="Enoyl-CoA_hydra_C"/>
</dbReference>
<reference evidence="9 10" key="1">
    <citation type="journal article" date="2012" name="Genome Biol.">
        <title>Genome and low-iron response of an oceanic diatom adapted to chronic iron limitation.</title>
        <authorList>
            <person name="Lommer M."/>
            <person name="Specht M."/>
            <person name="Roy A.S."/>
            <person name="Kraemer L."/>
            <person name="Andreson R."/>
            <person name="Gutowska M.A."/>
            <person name="Wolf J."/>
            <person name="Bergner S.V."/>
            <person name="Schilhabel M.B."/>
            <person name="Klostermeier U.C."/>
            <person name="Beiko R.G."/>
            <person name="Rosenstiel P."/>
            <person name="Hippler M."/>
            <person name="Laroche J."/>
        </authorList>
    </citation>
    <scope>NUCLEOTIDE SEQUENCE [LARGE SCALE GENOMIC DNA]</scope>
    <source>
        <strain evidence="9 10">CCMP1005</strain>
    </source>
</reference>
<keyword evidence="4" id="KW-0443">Lipid metabolism</keyword>
<accession>K0S1M3</accession>
<comment type="caution">
    <text evidence="9">The sequence shown here is derived from an EMBL/GenBank/DDBJ whole genome shotgun (WGS) entry which is preliminary data.</text>
</comment>
<dbReference type="InterPro" id="IPR052377">
    <property type="entry name" value="Mitochondrial_ECH-domain"/>
</dbReference>
<name>K0S1M3_THAOC</name>
<gene>
    <name evidence="9" type="ORF">THAOC_27933</name>
</gene>
<keyword evidence="10" id="KW-1185">Reference proteome</keyword>
<dbReference type="GO" id="GO:0005739">
    <property type="term" value="C:mitochondrion"/>
    <property type="evidence" value="ECO:0007669"/>
    <property type="project" value="UniProtKB-SubCell"/>
</dbReference>
<evidence type="ECO:0000256" key="2">
    <source>
        <dbReference type="ARBA" id="ARBA00022832"/>
    </source>
</evidence>
<comment type="function">
    <text evidence="6">May play a role in fatty acid biosynthesis and insulin sensitivity.</text>
</comment>
<dbReference type="Proteomes" id="UP000266841">
    <property type="component" value="Unassembled WGS sequence"/>
</dbReference>
<evidence type="ECO:0000256" key="7">
    <source>
        <dbReference type="ARBA" id="ARBA00040545"/>
    </source>
</evidence>
<evidence type="ECO:0000313" key="10">
    <source>
        <dbReference type="Proteomes" id="UP000266841"/>
    </source>
</evidence>
<comment type="similarity">
    <text evidence="8">Belongs to the enoyl-CoA hydratase/isomerase family.</text>
</comment>
<dbReference type="InterPro" id="IPR029045">
    <property type="entry name" value="ClpP/crotonase-like_dom_sf"/>
</dbReference>
<dbReference type="PANTHER" id="PTHR43602">
    <property type="match status" value="1"/>
</dbReference>
<dbReference type="AlphaFoldDB" id="K0S1M3"/>
<keyword evidence="2" id="KW-0276">Fatty acid metabolism</keyword>
<keyword evidence="5" id="KW-0496">Mitochondrion</keyword>
<dbReference type="InterPro" id="IPR001753">
    <property type="entry name" value="Enoyl-CoA_hydra/iso"/>
</dbReference>
<evidence type="ECO:0000256" key="1">
    <source>
        <dbReference type="ARBA" id="ARBA00004173"/>
    </source>
</evidence>
<dbReference type="Pfam" id="PF00378">
    <property type="entry name" value="ECH_1"/>
    <property type="match status" value="1"/>
</dbReference>
<evidence type="ECO:0000256" key="6">
    <source>
        <dbReference type="ARBA" id="ARBA00037410"/>
    </source>
</evidence>
<dbReference type="SUPFAM" id="SSF52096">
    <property type="entry name" value="ClpP/crotonase"/>
    <property type="match status" value="1"/>
</dbReference>
<dbReference type="Gene3D" id="1.10.12.10">
    <property type="entry name" value="Lyase 2-enoyl-coa Hydratase, Chain A, domain 2"/>
    <property type="match status" value="1"/>
</dbReference>
<dbReference type="GO" id="GO:0006631">
    <property type="term" value="P:fatty acid metabolic process"/>
    <property type="evidence" value="ECO:0007669"/>
    <property type="project" value="UniProtKB-KW"/>
</dbReference>
<evidence type="ECO:0000256" key="4">
    <source>
        <dbReference type="ARBA" id="ARBA00023098"/>
    </source>
</evidence>
<sequence>MPRFPVTLLPRLVLAKMMPRVPAATLPSRLALTSRSASSVSSSDELLLRDDDESTGVTSLRLNNPTKYNVLSAKMLDRLGEELDSISKDDSVRVITVEAAGDRAFCAGHDLEEIHSQTKEESTELFKKCSDVMTTLRTMRQPSIARVQGIATAAGCQLVLSCDLALCSAEARFGMSGIRVGAFCSTPAVALSRSGVPSKQALQLLLTGDLVCAETALSYGIIGKVVDGELLEEETLSLARKIAANSPLGVQLGKQLYHQLDECGTLEEAYALATDKMVCNLQHIDAKRGIHNFVTKGKNR</sequence>
<evidence type="ECO:0000256" key="3">
    <source>
        <dbReference type="ARBA" id="ARBA00022946"/>
    </source>
</evidence>
<organism evidence="9 10">
    <name type="scientific">Thalassiosira oceanica</name>
    <name type="common">Marine diatom</name>
    <dbReference type="NCBI Taxonomy" id="159749"/>
    <lineage>
        <taxon>Eukaryota</taxon>
        <taxon>Sar</taxon>
        <taxon>Stramenopiles</taxon>
        <taxon>Ochrophyta</taxon>
        <taxon>Bacillariophyta</taxon>
        <taxon>Coscinodiscophyceae</taxon>
        <taxon>Thalassiosirophycidae</taxon>
        <taxon>Thalassiosirales</taxon>
        <taxon>Thalassiosiraceae</taxon>
        <taxon>Thalassiosira</taxon>
    </lineage>
</organism>
<dbReference type="Gene3D" id="3.90.226.10">
    <property type="entry name" value="2-enoyl-CoA Hydratase, Chain A, domain 1"/>
    <property type="match status" value="1"/>
</dbReference>
<evidence type="ECO:0000256" key="8">
    <source>
        <dbReference type="RuleBase" id="RU003707"/>
    </source>
</evidence>
<dbReference type="OrthoDB" id="2139957at2759"/>
<dbReference type="EMBL" id="AGNL01039290">
    <property type="protein sequence ID" value="EJK52762.1"/>
    <property type="molecule type" value="Genomic_DNA"/>
</dbReference>
<evidence type="ECO:0000256" key="5">
    <source>
        <dbReference type="ARBA" id="ARBA00023128"/>
    </source>
</evidence>
<dbReference type="PANTHER" id="PTHR43602:SF1">
    <property type="entry name" value="ENOYL-COA HYDRATASE DOMAIN-CONTAINING PROTEIN 3, MITOCHONDRIAL"/>
    <property type="match status" value="1"/>
</dbReference>
<comment type="subcellular location">
    <subcellularLocation>
        <location evidence="1">Mitochondrion</location>
    </subcellularLocation>
</comment>
<dbReference type="OMA" id="CDAQEGM"/>
<evidence type="ECO:0000313" key="9">
    <source>
        <dbReference type="EMBL" id="EJK52762.1"/>
    </source>
</evidence>
<protein>
    <recommendedName>
        <fullName evidence="7">Enoyl-CoA hydratase domain-containing protein 3, mitochondrial</fullName>
    </recommendedName>
</protein>
<dbReference type="eggNOG" id="KOG1682">
    <property type="taxonomic scope" value="Eukaryota"/>
</dbReference>
<proteinExistence type="inferred from homology"/>
<dbReference type="CDD" id="cd06558">
    <property type="entry name" value="crotonase-like"/>
    <property type="match status" value="1"/>
</dbReference>
<dbReference type="PROSITE" id="PS00166">
    <property type="entry name" value="ENOYL_COA_HYDRATASE"/>
    <property type="match status" value="1"/>
</dbReference>
<dbReference type="GO" id="GO:0016836">
    <property type="term" value="F:hydro-lyase activity"/>
    <property type="evidence" value="ECO:0007669"/>
    <property type="project" value="TreeGrafter"/>
</dbReference>